<dbReference type="SMART" id="SM00490">
    <property type="entry name" value="HELICc"/>
    <property type="match status" value="1"/>
</dbReference>
<dbReference type="GO" id="GO:0000716">
    <property type="term" value="P:transcription-coupled nucleotide-excision repair, DNA damage recognition"/>
    <property type="evidence" value="ECO:0007669"/>
    <property type="project" value="UniProtKB-UniRule"/>
</dbReference>
<feature type="domain" description="Helicase C-terminal" evidence="11">
    <location>
        <begin position="621"/>
        <end position="773"/>
    </location>
</feature>
<dbReference type="InterPro" id="IPR004576">
    <property type="entry name" value="Mfd"/>
</dbReference>
<evidence type="ECO:0000313" key="12">
    <source>
        <dbReference type="EMBL" id="HFZ08527.1"/>
    </source>
</evidence>
<comment type="similarity">
    <text evidence="9">In the C-terminal section; belongs to the helicase family. RecG subfamily.</text>
</comment>
<dbReference type="GO" id="GO:0016787">
    <property type="term" value="F:hydrolase activity"/>
    <property type="evidence" value="ECO:0007669"/>
    <property type="project" value="UniProtKB-KW"/>
</dbReference>
<dbReference type="InterPro" id="IPR001650">
    <property type="entry name" value="Helicase_C-like"/>
</dbReference>
<keyword evidence="6 9" id="KW-0067">ATP-binding</keyword>
<comment type="function">
    <text evidence="9">Couples transcription and DNA repair by recognizing RNA polymerase (RNAP) stalled at DNA lesions. Mediates ATP-dependent release of RNAP and its truncated transcript from the DNA, and recruitment of nucleotide excision repair machinery to the damaged site.</text>
</comment>
<dbReference type="Gene3D" id="3.30.2060.10">
    <property type="entry name" value="Penicillin-binding protein 1b domain"/>
    <property type="match status" value="1"/>
</dbReference>
<accession>A0A7V3J9F0</accession>
<keyword evidence="1 9" id="KW-0963">Cytoplasm</keyword>
<dbReference type="Gene3D" id="2.40.10.170">
    <property type="match status" value="1"/>
</dbReference>
<dbReference type="InterPro" id="IPR014001">
    <property type="entry name" value="Helicase_ATP-bd"/>
</dbReference>
<dbReference type="GO" id="GO:0003684">
    <property type="term" value="F:damaged DNA binding"/>
    <property type="evidence" value="ECO:0007669"/>
    <property type="project" value="InterPro"/>
</dbReference>
<dbReference type="InterPro" id="IPR036101">
    <property type="entry name" value="CarD-like/TRCF_RID_sf"/>
</dbReference>
<dbReference type="InterPro" id="IPR041471">
    <property type="entry name" value="UvrB_inter"/>
</dbReference>
<evidence type="ECO:0000256" key="7">
    <source>
        <dbReference type="ARBA" id="ARBA00023125"/>
    </source>
</evidence>
<organism evidence="12">
    <name type="scientific">candidate division CPR3 bacterium</name>
    <dbReference type="NCBI Taxonomy" id="2268181"/>
    <lineage>
        <taxon>Bacteria</taxon>
        <taxon>Bacteria division CPR3</taxon>
    </lineage>
</organism>
<evidence type="ECO:0000256" key="2">
    <source>
        <dbReference type="ARBA" id="ARBA00022741"/>
    </source>
</evidence>
<name>A0A7V3J9F0_UNCC3</name>
<dbReference type="InterPro" id="IPR047112">
    <property type="entry name" value="RecG/Mfd"/>
</dbReference>
<comment type="caution">
    <text evidence="12">The sequence shown here is derived from an EMBL/GenBank/DDBJ whole genome shotgun (WGS) entry which is preliminary data.</text>
</comment>
<dbReference type="Pfam" id="PF00270">
    <property type="entry name" value="DEAD"/>
    <property type="match status" value="1"/>
</dbReference>
<dbReference type="AlphaFoldDB" id="A0A7V3J9F0"/>
<reference evidence="12" key="1">
    <citation type="journal article" date="2020" name="mSystems">
        <title>Genome- and Community-Level Interaction Insights into Carbon Utilization and Element Cycling Functions of Hydrothermarchaeota in Hydrothermal Sediment.</title>
        <authorList>
            <person name="Zhou Z."/>
            <person name="Liu Y."/>
            <person name="Xu W."/>
            <person name="Pan J."/>
            <person name="Luo Z.H."/>
            <person name="Li M."/>
        </authorList>
    </citation>
    <scope>NUCLEOTIDE SEQUENCE [LARGE SCALE GENOMIC DNA]</scope>
    <source>
        <strain evidence="12">SpSt-757</strain>
    </source>
</reference>
<evidence type="ECO:0000256" key="6">
    <source>
        <dbReference type="ARBA" id="ARBA00022840"/>
    </source>
</evidence>
<evidence type="ECO:0000256" key="1">
    <source>
        <dbReference type="ARBA" id="ARBA00022490"/>
    </source>
</evidence>
<comment type="subcellular location">
    <subcellularLocation>
        <location evidence="9">Cytoplasm</location>
    </subcellularLocation>
</comment>
<dbReference type="EMBL" id="DTGG01000006">
    <property type="protein sequence ID" value="HFZ08527.1"/>
    <property type="molecule type" value="Genomic_DNA"/>
</dbReference>
<sequence length="924" mass="107055">MSILKSPYPIYTLHPSGFKTLNLLHHLEKHNVVFHSKTDEDEKIIEEVNSFSGFSAYTFDENLENKISSPIRNLIIVKDKKELDYAREMLSTLSFFKIRQGEEISLTHVVDLLSEKNFERTNIVEKSGEFAVRGGILDIFLHGKREPIRLEFSGNKVLSIRIFDPETQRSIKSVSEVTLFSTRRKAESDTSFIILEELEGNSPFSVLHNFNYLGKVELLKDEIERLKSEGYEVYFFAFGENKEKFFEELLRCSVIQGKIYNGFVFPLEKIAVFTETELRGIKHRRWIRKEHYGERIEDYTDLKVGDYLVHLDFGIGRFAGLERIEIENIKYDTLRIEYKDGIVNIPVHNLSKVEKYVAEENERVEISTLASPHWQVKRAKALLETYKFAMELLKIHSYRKKERGFIYKPVPELEYKLYAEFPYEETEGQIRVMEEIFEDMESPKIMDRLVAGEVGFGKTEIALRAAFRAAVNSFQTIVLVPTTLLALQHYTNFTKRLANYPVKVAMLSRLTHPREKDEIFQGLAEGKIDIVIGTHALLRSDISFFNLGLLIIDEEHRFGVEDKEIIRKKFPMVDTLRLTATPIPRTLYMSLGKIYDLSILDTPPPGREAVETYVGKFDKEIIKQAILFEIERNGKVFFVNNRISGIREIVNMLEEMFPDLRIGYAHGRMPKNLLEDIYINFYLGAYDILVSTPIIEAGVDFPEANTIIVNNAHTFGLADLHQLRGRVGRGIKKGYAYFLTPSEISEEARKRLSIIEKYSELGSGFKIAMKDLELRGAGEILGKKQHGFVRTIGLEMFFRLLEQAILELEGQKFTEKEVKVKTDAYIPYDYIEDENIRLSFYKKLADAKTEEQLQRLREELIDRFGPIPKEVEELFYVQRIKILTASKENIKGIVVEPSELILETSEGKKKLKRGLDIEFLRKWA</sequence>
<dbReference type="EC" id="3.6.4.-" evidence="9"/>
<dbReference type="SUPFAM" id="SSF141259">
    <property type="entry name" value="CarD-like"/>
    <property type="match status" value="1"/>
</dbReference>
<dbReference type="Pfam" id="PF03461">
    <property type="entry name" value="TRCF"/>
    <property type="match status" value="1"/>
</dbReference>
<dbReference type="SMART" id="SM00487">
    <property type="entry name" value="DEXDc"/>
    <property type="match status" value="1"/>
</dbReference>
<keyword evidence="2 9" id="KW-0547">Nucleotide-binding</keyword>
<dbReference type="Pfam" id="PF17757">
    <property type="entry name" value="UvrB_inter"/>
    <property type="match status" value="1"/>
</dbReference>
<dbReference type="PROSITE" id="PS51194">
    <property type="entry name" value="HELICASE_CTER"/>
    <property type="match status" value="1"/>
</dbReference>
<dbReference type="InterPro" id="IPR027417">
    <property type="entry name" value="P-loop_NTPase"/>
</dbReference>
<evidence type="ECO:0000256" key="8">
    <source>
        <dbReference type="ARBA" id="ARBA00023204"/>
    </source>
</evidence>
<dbReference type="SUPFAM" id="SSF143517">
    <property type="entry name" value="TRCF domain-like"/>
    <property type="match status" value="1"/>
</dbReference>
<keyword evidence="3 9" id="KW-0227">DNA damage</keyword>
<evidence type="ECO:0000256" key="9">
    <source>
        <dbReference type="HAMAP-Rule" id="MF_00969"/>
    </source>
</evidence>
<dbReference type="SUPFAM" id="SSF52540">
    <property type="entry name" value="P-loop containing nucleoside triphosphate hydrolases"/>
    <property type="match status" value="3"/>
</dbReference>
<keyword evidence="4 9" id="KW-0378">Hydrolase</keyword>
<keyword evidence="8 9" id="KW-0234">DNA repair</keyword>
<dbReference type="InterPro" id="IPR011545">
    <property type="entry name" value="DEAD/DEAH_box_helicase_dom"/>
</dbReference>
<dbReference type="PROSITE" id="PS51192">
    <property type="entry name" value="HELICASE_ATP_BIND_1"/>
    <property type="match status" value="1"/>
</dbReference>
<dbReference type="PANTHER" id="PTHR47964">
    <property type="entry name" value="ATP-DEPENDENT DNA HELICASE HOMOLOG RECG, CHLOROPLASTIC"/>
    <property type="match status" value="1"/>
</dbReference>
<dbReference type="InterPro" id="IPR005118">
    <property type="entry name" value="TRCF_C"/>
</dbReference>
<dbReference type="PANTHER" id="PTHR47964:SF1">
    <property type="entry name" value="ATP-DEPENDENT DNA HELICASE HOMOLOG RECG, CHLOROPLASTIC"/>
    <property type="match status" value="1"/>
</dbReference>
<dbReference type="SMART" id="SM01058">
    <property type="entry name" value="CarD_TRCF"/>
    <property type="match status" value="1"/>
</dbReference>
<dbReference type="GO" id="GO:0005737">
    <property type="term" value="C:cytoplasm"/>
    <property type="evidence" value="ECO:0007669"/>
    <property type="project" value="UniProtKB-SubCell"/>
</dbReference>
<dbReference type="NCBIfam" id="TIGR00580">
    <property type="entry name" value="mfd"/>
    <property type="match status" value="1"/>
</dbReference>
<dbReference type="InterPro" id="IPR003711">
    <property type="entry name" value="CarD-like/TRCF_RID"/>
</dbReference>
<keyword evidence="5" id="KW-0347">Helicase</keyword>
<dbReference type="Pfam" id="PF02559">
    <property type="entry name" value="CarD_TRCF_RID"/>
    <property type="match status" value="1"/>
</dbReference>
<dbReference type="Gene3D" id="3.90.1150.50">
    <property type="entry name" value="Transcription-repair-coupling factor, D7 domain"/>
    <property type="match status" value="1"/>
</dbReference>
<dbReference type="Pfam" id="PF00271">
    <property type="entry name" value="Helicase_C"/>
    <property type="match status" value="1"/>
</dbReference>
<dbReference type="GO" id="GO:0006355">
    <property type="term" value="P:regulation of DNA-templated transcription"/>
    <property type="evidence" value="ECO:0007669"/>
    <property type="project" value="UniProtKB-UniRule"/>
</dbReference>
<proteinExistence type="inferred from homology"/>
<protein>
    <recommendedName>
        <fullName evidence="9">Transcription-repair-coupling factor</fullName>
        <shortName evidence="9">TRCF</shortName>
        <ecNumber evidence="9">3.6.4.-</ecNumber>
    </recommendedName>
</protein>
<dbReference type="SMART" id="SM00982">
    <property type="entry name" value="TRCF"/>
    <property type="match status" value="1"/>
</dbReference>
<feature type="domain" description="Helicase ATP-binding" evidence="10">
    <location>
        <begin position="439"/>
        <end position="600"/>
    </location>
</feature>
<gene>
    <name evidence="9 12" type="primary">mfd</name>
    <name evidence="12" type="ORF">ENV41_00130</name>
</gene>
<dbReference type="CDD" id="cd17991">
    <property type="entry name" value="DEXHc_TRCF"/>
    <property type="match status" value="1"/>
</dbReference>
<dbReference type="GO" id="GO:0003678">
    <property type="term" value="F:DNA helicase activity"/>
    <property type="evidence" value="ECO:0007669"/>
    <property type="project" value="TreeGrafter"/>
</dbReference>
<evidence type="ECO:0000259" key="11">
    <source>
        <dbReference type="PROSITE" id="PS51194"/>
    </source>
</evidence>
<dbReference type="Gene3D" id="3.40.50.300">
    <property type="entry name" value="P-loop containing nucleotide triphosphate hydrolases"/>
    <property type="match status" value="2"/>
</dbReference>
<evidence type="ECO:0000259" key="10">
    <source>
        <dbReference type="PROSITE" id="PS51192"/>
    </source>
</evidence>
<evidence type="ECO:0000256" key="5">
    <source>
        <dbReference type="ARBA" id="ARBA00022806"/>
    </source>
</evidence>
<dbReference type="InterPro" id="IPR037235">
    <property type="entry name" value="TRCF-like_C_D7"/>
</dbReference>
<evidence type="ECO:0000256" key="3">
    <source>
        <dbReference type="ARBA" id="ARBA00022763"/>
    </source>
</evidence>
<comment type="similarity">
    <text evidence="9">In the N-terminal section; belongs to the UvrB family.</text>
</comment>
<dbReference type="HAMAP" id="MF_00969">
    <property type="entry name" value="TRCF"/>
    <property type="match status" value="1"/>
</dbReference>
<evidence type="ECO:0000256" key="4">
    <source>
        <dbReference type="ARBA" id="ARBA00022801"/>
    </source>
</evidence>
<keyword evidence="7 9" id="KW-0238">DNA-binding</keyword>
<dbReference type="GO" id="GO:0005524">
    <property type="term" value="F:ATP binding"/>
    <property type="evidence" value="ECO:0007669"/>
    <property type="project" value="UniProtKB-UniRule"/>
</dbReference>